<protein>
    <submittedName>
        <fullName evidence="1">Uncharacterized protein</fullName>
    </submittedName>
</protein>
<sequence length="100" mass="11695">MPIFGLLRVRLSNTVAPDFYRRRNEVEQAATEGEWEAGCGLAVKKMRGEPDFYPRRSAVEQGATEGGGRRQFDSEEDERRKKFFISIQYFFQNRTVWIRG</sequence>
<name>A0ABR0N0G4_GOSAR</name>
<dbReference type="Proteomes" id="UP001358586">
    <property type="component" value="Chromosome 11"/>
</dbReference>
<comment type="caution">
    <text evidence="1">The sequence shown here is derived from an EMBL/GenBank/DDBJ whole genome shotgun (WGS) entry which is preliminary data.</text>
</comment>
<evidence type="ECO:0000313" key="1">
    <source>
        <dbReference type="EMBL" id="KAK5783312.1"/>
    </source>
</evidence>
<organism evidence="1 2">
    <name type="scientific">Gossypium arboreum</name>
    <name type="common">Tree cotton</name>
    <name type="synonym">Gossypium nanking</name>
    <dbReference type="NCBI Taxonomy" id="29729"/>
    <lineage>
        <taxon>Eukaryota</taxon>
        <taxon>Viridiplantae</taxon>
        <taxon>Streptophyta</taxon>
        <taxon>Embryophyta</taxon>
        <taxon>Tracheophyta</taxon>
        <taxon>Spermatophyta</taxon>
        <taxon>Magnoliopsida</taxon>
        <taxon>eudicotyledons</taxon>
        <taxon>Gunneridae</taxon>
        <taxon>Pentapetalae</taxon>
        <taxon>rosids</taxon>
        <taxon>malvids</taxon>
        <taxon>Malvales</taxon>
        <taxon>Malvaceae</taxon>
        <taxon>Malvoideae</taxon>
        <taxon>Gossypium</taxon>
    </lineage>
</organism>
<evidence type="ECO:0000313" key="2">
    <source>
        <dbReference type="Proteomes" id="UP001358586"/>
    </source>
</evidence>
<dbReference type="EMBL" id="JARKNE010000011">
    <property type="protein sequence ID" value="KAK5783312.1"/>
    <property type="molecule type" value="Genomic_DNA"/>
</dbReference>
<gene>
    <name evidence="1" type="ORF">PVK06_037820</name>
</gene>
<reference evidence="1 2" key="1">
    <citation type="submission" date="2023-03" db="EMBL/GenBank/DDBJ databases">
        <title>WGS of Gossypium arboreum.</title>
        <authorList>
            <person name="Yu D."/>
        </authorList>
    </citation>
    <scope>NUCLEOTIDE SEQUENCE [LARGE SCALE GENOMIC DNA]</scope>
    <source>
        <tissue evidence="1">Leaf</tissue>
    </source>
</reference>
<accession>A0ABR0N0G4</accession>
<keyword evidence="2" id="KW-1185">Reference proteome</keyword>
<proteinExistence type="predicted"/>